<comment type="similarity">
    <text evidence="2">Belongs to the major facilitator superfamily. Organophosphate:Pi antiporter (OPA) (TC 2.A.1.4) family.</text>
</comment>
<dbReference type="RefSeq" id="WP_093919384.1">
    <property type="nucleotide sequence ID" value="NZ_FONW01000002.1"/>
</dbReference>
<dbReference type="Proteomes" id="UP000198964">
    <property type="component" value="Unassembled WGS sequence"/>
</dbReference>
<dbReference type="InterPro" id="IPR005267">
    <property type="entry name" value="G3P_transporter"/>
</dbReference>
<dbReference type="GO" id="GO:0015169">
    <property type="term" value="F:glycerol-3-phosphate transmembrane transporter activity"/>
    <property type="evidence" value="ECO:0007669"/>
    <property type="project" value="UniProtKB-UniRule"/>
</dbReference>
<evidence type="ECO:0000256" key="2">
    <source>
        <dbReference type="ARBA" id="ARBA00009598"/>
    </source>
</evidence>
<evidence type="ECO:0000259" key="9">
    <source>
        <dbReference type="PROSITE" id="PS50850"/>
    </source>
</evidence>
<organism evidence="10 11">
    <name type="scientific">Sunxiuqinia elliptica</name>
    <dbReference type="NCBI Taxonomy" id="655355"/>
    <lineage>
        <taxon>Bacteria</taxon>
        <taxon>Pseudomonadati</taxon>
        <taxon>Bacteroidota</taxon>
        <taxon>Bacteroidia</taxon>
        <taxon>Marinilabiliales</taxon>
        <taxon>Prolixibacteraceae</taxon>
        <taxon>Sunxiuqinia</taxon>
    </lineage>
</organism>
<sequence length="463" mass="51430">MFTLKNILKPPAHKELLPEAKIDPTYKRLRFQVFMGIFIGYAGYYLVRKNFSLVMPDLIDQGYTKGQLGIVASAVSIAYGLSKFLMGGVSDRSDARLFLSLGLLFSALTILGMGTLPLLTSSVTIMFIVIFINGWFQGMGWPACGRTMVHWFSTNERGTKMSIWNVAHNVGGGLIGPLAVLGVAIFGDWNSKLYFPAMIAIVIAFIAYLLIRDTPQSCGLPNIEAFRDDYPKDYNRSFEKEFSAKEIFFKYVLKNKFLWLIAIANSMIYLVRYGVLDWAPTYLDEAKGFSISESGWAYFAYEYAGIPGTLLCGWISDKVFKGRRAPAIVIYMLLVMVAIYMYWKNPSGHIVVDNIALIAIGFLIYGPVMLIGVQALDLVPKKAAGTAAGLTGLFGYLGGALFANIAIGFIVDYWGWDAAFILMLSACVISIIFTAFTWNREKQHLSEHRAFNQNGAQSGNHTN</sequence>
<evidence type="ECO:0000256" key="3">
    <source>
        <dbReference type="ARBA" id="ARBA00022475"/>
    </source>
</evidence>
<dbReference type="STRING" id="655355.SAMN05216283_102759"/>
<dbReference type="InterPro" id="IPR020846">
    <property type="entry name" value="MFS_dom"/>
</dbReference>
<keyword evidence="4 8" id="KW-0812">Transmembrane</keyword>
<dbReference type="PIRSF" id="PIRSF002808">
    <property type="entry name" value="Hexose_phosphate_transp"/>
    <property type="match status" value="1"/>
</dbReference>
<dbReference type="FunFam" id="1.20.1250.20:FF:000007">
    <property type="entry name" value="Glycerol-3-phosphate transporter"/>
    <property type="match status" value="1"/>
</dbReference>
<dbReference type="CDD" id="cd17345">
    <property type="entry name" value="MFS_GlpT"/>
    <property type="match status" value="1"/>
</dbReference>
<dbReference type="InterPro" id="IPR000849">
    <property type="entry name" value="Sugar_P_transporter"/>
</dbReference>
<dbReference type="GO" id="GO:0035435">
    <property type="term" value="P:phosphate ion transmembrane transport"/>
    <property type="evidence" value="ECO:0007669"/>
    <property type="project" value="TreeGrafter"/>
</dbReference>
<dbReference type="Gene3D" id="1.20.1250.20">
    <property type="entry name" value="MFS general substrate transporter like domains"/>
    <property type="match status" value="2"/>
</dbReference>
<dbReference type="InterPro" id="IPR036259">
    <property type="entry name" value="MFS_trans_sf"/>
</dbReference>
<feature type="transmembrane region" description="Helical" evidence="8">
    <location>
        <begin position="97"/>
        <end position="119"/>
    </location>
</feature>
<feature type="transmembrane region" description="Helical" evidence="8">
    <location>
        <begin position="257"/>
        <end position="275"/>
    </location>
</feature>
<dbReference type="Pfam" id="PF07690">
    <property type="entry name" value="MFS_1"/>
    <property type="match status" value="1"/>
</dbReference>
<dbReference type="InterPro" id="IPR021159">
    <property type="entry name" value="Sugar-P_transporter_CS"/>
</dbReference>
<dbReference type="GO" id="GO:0061513">
    <property type="term" value="F:glucose 6-phosphate:phosphate antiporter activity"/>
    <property type="evidence" value="ECO:0007669"/>
    <property type="project" value="TreeGrafter"/>
</dbReference>
<name>A0A1I2G827_9BACT</name>
<dbReference type="InterPro" id="IPR011701">
    <property type="entry name" value="MFS"/>
</dbReference>
<dbReference type="NCBIfam" id="TIGR00712">
    <property type="entry name" value="glpT"/>
    <property type="match status" value="1"/>
</dbReference>
<dbReference type="PROSITE" id="PS50850">
    <property type="entry name" value="MFS"/>
    <property type="match status" value="1"/>
</dbReference>
<dbReference type="PANTHER" id="PTHR43826:SF6">
    <property type="entry name" value="GLYCEROL-3-PHOSPHATE TRANSPORTER"/>
    <property type="match status" value="1"/>
</dbReference>
<protein>
    <recommendedName>
        <fullName evidence="7">Glycerol-3-phosphate transporter</fullName>
    </recommendedName>
</protein>
<feature type="transmembrane region" description="Helical" evidence="8">
    <location>
        <begin position="416"/>
        <end position="438"/>
    </location>
</feature>
<evidence type="ECO:0000256" key="1">
    <source>
        <dbReference type="ARBA" id="ARBA00004651"/>
    </source>
</evidence>
<feature type="transmembrane region" description="Helical" evidence="8">
    <location>
        <begin position="295"/>
        <end position="315"/>
    </location>
</feature>
<keyword evidence="5 8" id="KW-1133">Transmembrane helix</keyword>
<evidence type="ECO:0000256" key="5">
    <source>
        <dbReference type="ARBA" id="ARBA00022989"/>
    </source>
</evidence>
<feature type="transmembrane region" description="Helical" evidence="8">
    <location>
        <begin position="67"/>
        <end position="85"/>
    </location>
</feature>
<feature type="transmembrane region" description="Helical" evidence="8">
    <location>
        <begin position="125"/>
        <end position="145"/>
    </location>
</feature>
<feature type="transmembrane region" description="Helical" evidence="8">
    <location>
        <begin position="29"/>
        <end position="47"/>
    </location>
</feature>
<evidence type="ECO:0000256" key="7">
    <source>
        <dbReference type="NCBIfam" id="TIGR00712"/>
    </source>
</evidence>
<dbReference type="SUPFAM" id="SSF103473">
    <property type="entry name" value="MFS general substrate transporter"/>
    <property type="match status" value="1"/>
</dbReference>
<feature type="transmembrane region" description="Helical" evidence="8">
    <location>
        <begin position="327"/>
        <end position="343"/>
    </location>
</feature>
<feature type="transmembrane region" description="Helical" evidence="8">
    <location>
        <begin position="193"/>
        <end position="211"/>
    </location>
</feature>
<gene>
    <name evidence="10" type="ORF">SAMN05216283_102759</name>
</gene>
<keyword evidence="3" id="KW-1003">Cell membrane</keyword>
<reference evidence="10 11" key="1">
    <citation type="submission" date="2016-10" db="EMBL/GenBank/DDBJ databases">
        <authorList>
            <person name="de Groot N.N."/>
        </authorList>
    </citation>
    <scope>NUCLEOTIDE SEQUENCE [LARGE SCALE GENOMIC DNA]</scope>
    <source>
        <strain evidence="10 11">CGMCC 1.9156</strain>
    </source>
</reference>
<dbReference type="InterPro" id="IPR051337">
    <property type="entry name" value="OPA_Antiporter"/>
</dbReference>
<feature type="transmembrane region" description="Helical" evidence="8">
    <location>
        <begin position="388"/>
        <end position="410"/>
    </location>
</feature>
<proteinExistence type="inferred from homology"/>
<feature type="transmembrane region" description="Helical" evidence="8">
    <location>
        <begin position="355"/>
        <end position="376"/>
    </location>
</feature>
<evidence type="ECO:0000256" key="8">
    <source>
        <dbReference type="SAM" id="Phobius"/>
    </source>
</evidence>
<keyword evidence="11" id="KW-1185">Reference proteome</keyword>
<dbReference type="EMBL" id="FONW01000002">
    <property type="protein sequence ID" value="SFF12916.1"/>
    <property type="molecule type" value="Genomic_DNA"/>
</dbReference>
<evidence type="ECO:0000313" key="11">
    <source>
        <dbReference type="Proteomes" id="UP000198964"/>
    </source>
</evidence>
<evidence type="ECO:0000256" key="6">
    <source>
        <dbReference type="ARBA" id="ARBA00023136"/>
    </source>
</evidence>
<evidence type="ECO:0000313" key="10">
    <source>
        <dbReference type="EMBL" id="SFF12916.1"/>
    </source>
</evidence>
<feature type="domain" description="Major facilitator superfamily (MFS) profile" evidence="9">
    <location>
        <begin position="29"/>
        <end position="442"/>
    </location>
</feature>
<dbReference type="NCBIfam" id="TIGR00881">
    <property type="entry name" value="2A0104"/>
    <property type="match status" value="1"/>
</dbReference>
<dbReference type="PANTHER" id="PTHR43826">
    <property type="entry name" value="GLUCOSE-6-PHOSPHATE EXCHANGER SLC37A4"/>
    <property type="match status" value="1"/>
</dbReference>
<dbReference type="PROSITE" id="PS00942">
    <property type="entry name" value="GLPT"/>
    <property type="match status" value="1"/>
</dbReference>
<accession>A0A1I2G827</accession>
<dbReference type="AlphaFoldDB" id="A0A1I2G827"/>
<keyword evidence="6 8" id="KW-0472">Membrane</keyword>
<comment type="subcellular location">
    <subcellularLocation>
        <location evidence="1">Cell membrane</location>
        <topology evidence="1">Multi-pass membrane protein</topology>
    </subcellularLocation>
</comment>
<dbReference type="GO" id="GO:0005886">
    <property type="term" value="C:plasma membrane"/>
    <property type="evidence" value="ECO:0007669"/>
    <property type="project" value="UniProtKB-SubCell"/>
</dbReference>
<evidence type="ECO:0000256" key="4">
    <source>
        <dbReference type="ARBA" id="ARBA00022692"/>
    </source>
</evidence>
<feature type="transmembrane region" description="Helical" evidence="8">
    <location>
        <begin position="166"/>
        <end position="187"/>
    </location>
</feature>